<dbReference type="EMBL" id="CP158373">
    <property type="protein sequence ID" value="XBY66719.1"/>
    <property type="molecule type" value="Genomic_DNA"/>
</dbReference>
<dbReference type="InterPro" id="IPR029058">
    <property type="entry name" value="AB_hydrolase_fold"/>
</dbReference>
<dbReference type="Gene3D" id="3.40.50.1820">
    <property type="entry name" value="alpha/beta hydrolase"/>
    <property type="match status" value="1"/>
</dbReference>
<organism evidence="2">
    <name type="scientific">Pseudomonas solani</name>
    <dbReference type="NCBI Taxonomy" id="2731552"/>
    <lineage>
        <taxon>Bacteria</taxon>
        <taxon>Pseudomonadati</taxon>
        <taxon>Pseudomonadota</taxon>
        <taxon>Gammaproteobacteria</taxon>
        <taxon>Pseudomonadales</taxon>
        <taxon>Pseudomonadaceae</taxon>
        <taxon>Pseudomonas</taxon>
    </lineage>
</organism>
<dbReference type="PRINTS" id="PR00111">
    <property type="entry name" value="ABHYDROLASE"/>
</dbReference>
<keyword evidence="2" id="KW-0378">Hydrolase</keyword>
<dbReference type="InterPro" id="IPR000073">
    <property type="entry name" value="AB_hydrolase_1"/>
</dbReference>
<dbReference type="GO" id="GO:0016787">
    <property type="term" value="F:hydrolase activity"/>
    <property type="evidence" value="ECO:0007669"/>
    <property type="project" value="UniProtKB-KW"/>
</dbReference>
<gene>
    <name evidence="2" type="ORF">ABS648_13425</name>
</gene>
<feature type="domain" description="AB hydrolase-1" evidence="1">
    <location>
        <begin position="77"/>
        <end position="254"/>
    </location>
</feature>
<dbReference type="Pfam" id="PF00561">
    <property type="entry name" value="Abhydrolase_1"/>
    <property type="match status" value="1"/>
</dbReference>
<dbReference type="PANTHER" id="PTHR43194">
    <property type="entry name" value="HYDROLASE ALPHA/BETA FOLD FAMILY"/>
    <property type="match status" value="1"/>
</dbReference>
<name>A0AAU7Y9V4_9PSED</name>
<dbReference type="SUPFAM" id="SSF53474">
    <property type="entry name" value="alpha/beta-Hydrolases"/>
    <property type="match status" value="1"/>
</dbReference>
<reference evidence="2" key="1">
    <citation type="submission" date="2023-08" db="EMBL/GenBank/DDBJ databases">
        <title>Increased levels of nutrients transform a symbiont into a lethal pathobiont.</title>
        <authorList>
            <person name="Lachnit T."/>
            <person name="Ulrich L."/>
            <person name="Willmer F.M."/>
            <person name="Hasenbein T."/>
            <person name="Steiner L.X."/>
            <person name="Wolters M."/>
            <person name="Herbst E.M."/>
            <person name="Deines P."/>
        </authorList>
    </citation>
    <scope>NUCLEOTIDE SEQUENCE</scope>
    <source>
        <strain evidence="2">T3</strain>
    </source>
</reference>
<dbReference type="AlphaFoldDB" id="A0AAU7Y9V4"/>
<dbReference type="RefSeq" id="WP_350448455.1">
    <property type="nucleotide sequence ID" value="NZ_CP158373.1"/>
</dbReference>
<accession>A0AAU7Y9V4</accession>
<protein>
    <submittedName>
        <fullName evidence="2">Alpha/beta fold hydrolase</fullName>
    </submittedName>
</protein>
<proteinExistence type="predicted"/>
<dbReference type="InterPro" id="IPR050228">
    <property type="entry name" value="Carboxylesterase_BioH"/>
</dbReference>
<evidence type="ECO:0000313" key="2">
    <source>
        <dbReference type="EMBL" id="XBY66719.1"/>
    </source>
</evidence>
<evidence type="ECO:0000259" key="1">
    <source>
        <dbReference type="Pfam" id="PF00561"/>
    </source>
</evidence>
<dbReference type="PANTHER" id="PTHR43194:SF2">
    <property type="entry name" value="PEROXISOMAL MEMBRANE PROTEIN LPX1"/>
    <property type="match status" value="1"/>
</dbReference>
<sequence>MGALAHRRAGCWRRMVTVTDLAGRGCICWPTASRGFPMSKPHLLLLPGLVCDARLWQHQAALADLAHVTVADLSQAESISALAANVLAQAPDDSFALAGLSLGGYVALEIVRQAPQRILALALLDTSARADSEEARQARRHAMGQAEKDFPAAIAGLLPKLLHPDHLHDAALIEVITGMANNLGRDVFLRQQRAILGRIDSRPSLAQISCPTLVLCGREDAITPLAVHEEMAAAIADAQLVVIEACGHLSTLEQPELVSRALEYWLQDLQR</sequence>